<evidence type="ECO:0000313" key="1">
    <source>
        <dbReference type="EMBL" id="EGV91342.1"/>
    </source>
</evidence>
<organism evidence="1 2">
    <name type="scientific">Cricetulus griseus</name>
    <name type="common">Chinese hamster</name>
    <name type="synonym">Cricetulus barabensis griseus</name>
    <dbReference type="NCBI Taxonomy" id="10029"/>
    <lineage>
        <taxon>Eukaryota</taxon>
        <taxon>Metazoa</taxon>
        <taxon>Chordata</taxon>
        <taxon>Craniata</taxon>
        <taxon>Vertebrata</taxon>
        <taxon>Euteleostomi</taxon>
        <taxon>Mammalia</taxon>
        <taxon>Eutheria</taxon>
        <taxon>Euarchontoglires</taxon>
        <taxon>Glires</taxon>
        <taxon>Rodentia</taxon>
        <taxon>Myomorpha</taxon>
        <taxon>Muroidea</taxon>
        <taxon>Cricetidae</taxon>
        <taxon>Cricetinae</taxon>
        <taxon>Cricetulus</taxon>
    </lineage>
</organism>
<dbReference type="AlphaFoldDB" id="G3IPS8"/>
<proteinExistence type="predicted"/>
<dbReference type="InParanoid" id="G3IPS8"/>
<name>G3IPS8_CRIGR</name>
<evidence type="ECO:0000313" key="2">
    <source>
        <dbReference type="Proteomes" id="UP000001075"/>
    </source>
</evidence>
<sequence length="54" mass="5993">MKLSEDWHPDASPDNMTGSQNVHIVSQFPLCAKVFFPLFGNICVHTSSTEADLE</sequence>
<dbReference type="Proteomes" id="UP000001075">
    <property type="component" value="Unassembled WGS sequence"/>
</dbReference>
<protein>
    <submittedName>
        <fullName evidence="1">Uncharacterized protein</fullName>
    </submittedName>
</protein>
<dbReference type="EMBL" id="JH014663">
    <property type="protein sequence ID" value="EGV91342.1"/>
    <property type="molecule type" value="Genomic_DNA"/>
</dbReference>
<reference evidence="2" key="1">
    <citation type="journal article" date="2011" name="Nat. Biotechnol.">
        <title>The genomic sequence of the Chinese hamster ovary (CHO)-K1 cell line.</title>
        <authorList>
            <person name="Xu X."/>
            <person name="Nagarajan H."/>
            <person name="Lewis N.E."/>
            <person name="Pan S."/>
            <person name="Cai Z."/>
            <person name="Liu X."/>
            <person name="Chen W."/>
            <person name="Xie M."/>
            <person name="Wang W."/>
            <person name="Hammond S."/>
            <person name="Andersen M.R."/>
            <person name="Neff N."/>
            <person name="Passarelli B."/>
            <person name="Koh W."/>
            <person name="Fan H.C."/>
            <person name="Wang J."/>
            <person name="Gui Y."/>
            <person name="Lee K.H."/>
            <person name="Betenbaugh M.J."/>
            <person name="Quake S.R."/>
            <person name="Famili I."/>
            <person name="Palsson B.O."/>
            <person name="Wang J."/>
        </authorList>
    </citation>
    <scope>NUCLEOTIDE SEQUENCE [LARGE SCALE GENOMIC DNA]</scope>
    <source>
        <strain evidence="2">CHO K1 cell line</strain>
    </source>
</reference>
<gene>
    <name evidence="1" type="ORF">I79_026006</name>
</gene>
<accession>G3IPS8</accession>